<evidence type="ECO:0000256" key="1">
    <source>
        <dbReference type="ARBA" id="ARBA00006096"/>
    </source>
</evidence>
<feature type="signal peptide" evidence="4">
    <location>
        <begin position="1"/>
        <end position="26"/>
    </location>
</feature>
<dbReference type="RefSeq" id="WP_229685906.1">
    <property type="nucleotide sequence ID" value="NZ_BMMK01000002.1"/>
</dbReference>
<keyword evidence="5" id="KW-0645">Protease</keyword>
<dbReference type="PANTHER" id="PTHR30023">
    <property type="entry name" value="D-ALANYL-D-ALANINE CARBOXYPEPTIDASE"/>
    <property type="match status" value="1"/>
</dbReference>
<accession>A0A8J3C9V5</accession>
<dbReference type="NCBIfam" id="TIGR00666">
    <property type="entry name" value="PBP4"/>
    <property type="match status" value="2"/>
</dbReference>
<feature type="region of interest" description="Disordered" evidence="3">
    <location>
        <begin position="572"/>
        <end position="595"/>
    </location>
</feature>
<organism evidence="5 6">
    <name type="scientific">Longimycelium tulufanense</name>
    <dbReference type="NCBI Taxonomy" id="907463"/>
    <lineage>
        <taxon>Bacteria</taxon>
        <taxon>Bacillati</taxon>
        <taxon>Actinomycetota</taxon>
        <taxon>Actinomycetes</taxon>
        <taxon>Pseudonocardiales</taxon>
        <taxon>Pseudonocardiaceae</taxon>
        <taxon>Longimycelium</taxon>
    </lineage>
</organism>
<keyword evidence="6" id="KW-1185">Reference proteome</keyword>
<keyword evidence="4" id="KW-0732">Signal</keyword>
<keyword evidence="2" id="KW-0378">Hydrolase</keyword>
<comment type="similarity">
    <text evidence="1">Belongs to the peptidase S13 family.</text>
</comment>
<dbReference type="AlphaFoldDB" id="A0A8J3C9V5"/>
<reference evidence="5" key="1">
    <citation type="journal article" date="2014" name="Int. J. Syst. Evol. Microbiol.">
        <title>Complete genome sequence of Corynebacterium casei LMG S-19264T (=DSM 44701T), isolated from a smear-ripened cheese.</title>
        <authorList>
            <consortium name="US DOE Joint Genome Institute (JGI-PGF)"/>
            <person name="Walter F."/>
            <person name="Albersmeier A."/>
            <person name="Kalinowski J."/>
            <person name="Ruckert C."/>
        </authorList>
    </citation>
    <scope>NUCLEOTIDE SEQUENCE</scope>
    <source>
        <strain evidence="5">CGMCC 4.5737</strain>
    </source>
</reference>
<dbReference type="Proteomes" id="UP000637578">
    <property type="component" value="Unassembled WGS sequence"/>
</dbReference>
<dbReference type="Gene3D" id="3.40.710.10">
    <property type="entry name" value="DD-peptidase/beta-lactamase superfamily"/>
    <property type="match status" value="2"/>
</dbReference>
<protein>
    <submittedName>
        <fullName evidence="5">D-alanyl-D-alanine carboxypeptidase DacC</fullName>
    </submittedName>
</protein>
<evidence type="ECO:0000256" key="4">
    <source>
        <dbReference type="SAM" id="SignalP"/>
    </source>
</evidence>
<dbReference type="GO" id="GO:0004185">
    <property type="term" value="F:serine-type carboxypeptidase activity"/>
    <property type="evidence" value="ECO:0007669"/>
    <property type="project" value="InterPro"/>
</dbReference>
<dbReference type="GO" id="GO:0000270">
    <property type="term" value="P:peptidoglycan metabolic process"/>
    <property type="evidence" value="ECO:0007669"/>
    <property type="project" value="TreeGrafter"/>
</dbReference>
<name>A0A8J3C9V5_9PSEU</name>
<evidence type="ECO:0000313" key="6">
    <source>
        <dbReference type="Proteomes" id="UP000637578"/>
    </source>
</evidence>
<feature type="region of interest" description="Disordered" evidence="3">
    <location>
        <begin position="286"/>
        <end position="334"/>
    </location>
</feature>
<feature type="chain" id="PRO_5035150414" evidence="4">
    <location>
        <begin position="27"/>
        <end position="640"/>
    </location>
</feature>
<dbReference type="EMBL" id="BMMK01000002">
    <property type="protein sequence ID" value="GGM36993.1"/>
    <property type="molecule type" value="Genomic_DNA"/>
</dbReference>
<reference evidence="5" key="2">
    <citation type="submission" date="2020-09" db="EMBL/GenBank/DDBJ databases">
        <authorList>
            <person name="Sun Q."/>
            <person name="Zhou Y."/>
        </authorList>
    </citation>
    <scope>NUCLEOTIDE SEQUENCE</scope>
    <source>
        <strain evidence="5">CGMCC 4.5737</strain>
    </source>
</reference>
<evidence type="ECO:0000256" key="2">
    <source>
        <dbReference type="ARBA" id="ARBA00022801"/>
    </source>
</evidence>
<sequence>MSPRPAARSTLATILAGILWLGGTQAGTPPPDRASLSDTPHGAQPAAAILNPAAGSSAGGDARTGSSDHAALAVDLDRILADSRLRGAQVGVVVRETATGKTLYDRGGDDRLLPASNAKLLTAMAALRVLGPDYRFVTDVSMTGRRHGPVLYGDLYLRGTGDPTVRAVDYERLAAEVAATGIRVVHGRLRTDDSWFDRVRLGAIWAWDDEPYYYQPQISALTLSPNTDFDSGTVEVRVQPSVPGRPPVVELMPETGYVHVENRAMTGRPGTPTTITVERRHGSNVVDVTGSIPAGTEDPRAGPGMGTADPLAGSSTGTTDPPSGGDVTADSPRAGTDVDAASVTELATVSEPTGLAADVFRRALSRHGVHVLHATTDEGVVPPGTTVLARRYSIPLAELLVPFMKLSNNGIAEILVKAMGRERHGEGSWPAGLRVLTTEMAELGLDPAGYRMADGSGLSRMDMVTAGQVSQLLLAARTAGWFDTFRASLPVAGQPDRMVGGTLRNRMRGTPAAGNVRAKTGSLTGVSALSGYVTAADGRLLVFSILLNNHLEAVRDIEDSIAIRLATHHADRNHTAAPHPVASPKVPDDPRTRTEDLLAGSSIGTADLLAGSSIGTADLLAGSSISADESMLECSWTGAC</sequence>
<dbReference type="PANTHER" id="PTHR30023:SF0">
    <property type="entry name" value="PENICILLIN-SENSITIVE CARBOXYPEPTIDASE A"/>
    <property type="match status" value="1"/>
</dbReference>
<dbReference type="Pfam" id="PF02113">
    <property type="entry name" value="Peptidase_S13"/>
    <property type="match status" value="2"/>
</dbReference>
<proteinExistence type="inferred from homology"/>
<dbReference type="InterPro" id="IPR012338">
    <property type="entry name" value="Beta-lactam/transpept-like"/>
</dbReference>
<evidence type="ECO:0000313" key="5">
    <source>
        <dbReference type="EMBL" id="GGM36993.1"/>
    </source>
</evidence>
<comment type="caution">
    <text evidence="5">The sequence shown here is derived from an EMBL/GenBank/DDBJ whole genome shotgun (WGS) entry which is preliminary data.</text>
</comment>
<feature type="compositionally biased region" description="Basic and acidic residues" evidence="3">
    <location>
        <begin position="586"/>
        <end position="595"/>
    </location>
</feature>
<dbReference type="Gene3D" id="3.50.80.20">
    <property type="entry name" value="D-Ala-D-Ala carboxypeptidase C, peptidase S13"/>
    <property type="match status" value="1"/>
</dbReference>
<gene>
    <name evidence="5" type="primary">dacC</name>
    <name evidence="5" type="ORF">GCM10012275_05170</name>
</gene>
<keyword evidence="5" id="KW-0121">Carboxypeptidase</keyword>
<dbReference type="InterPro" id="IPR000667">
    <property type="entry name" value="Peptidase_S13"/>
</dbReference>
<dbReference type="SUPFAM" id="SSF56601">
    <property type="entry name" value="beta-lactamase/transpeptidase-like"/>
    <property type="match status" value="1"/>
</dbReference>
<evidence type="ECO:0000256" key="3">
    <source>
        <dbReference type="SAM" id="MobiDB-lite"/>
    </source>
</evidence>
<dbReference type="GO" id="GO:0006508">
    <property type="term" value="P:proteolysis"/>
    <property type="evidence" value="ECO:0007669"/>
    <property type="project" value="InterPro"/>
</dbReference>